<dbReference type="InterPro" id="IPR029044">
    <property type="entry name" value="Nucleotide-diphossugar_trans"/>
</dbReference>
<keyword evidence="8" id="KW-0735">Signal-anchor</keyword>
<evidence type="ECO:0000256" key="9">
    <source>
        <dbReference type="ARBA" id="ARBA00022989"/>
    </source>
</evidence>
<dbReference type="EC" id="2.4.1.223" evidence="16"/>
<dbReference type="Pfam" id="PF09258">
    <property type="entry name" value="Glyco_transf_64"/>
    <property type="match status" value="1"/>
</dbReference>
<evidence type="ECO:0000256" key="21">
    <source>
        <dbReference type="ARBA" id="ARBA00083226"/>
    </source>
</evidence>
<dbReference type="Proteomes" id="UP001356427">
    <property type="component" value="Unassembled WGS sequence"/>
</dbReference>
<evidence type="ECO:0000256" key="14">
    <source>
        <dbReference type="ARBA" id="ARBA00050948"/>
    </source>
</evidence>
<dbReference type="InterPro" id="IPR015338">
    <property type="entry name" value="GT64_dom"/>
</dbReference>
<dbReference type="GO" id="GO:0035248">
    <property type="term" value="F:alpha-1,4-N-acetylgalactosaminyltransferase activity"/>
    <property type="evidence" value="ECO:0007669"/>
    <property type="project" value="UniProtKB-ARBA"/>
</dbReference>
<evidence type="ECO:0000256" key="18">
    <source>
        <dbReference type="ARBA" id="ARBA00077569"/>
    </source>
</evidence>
<evidence type="ECO:0000256" key="16">
    <source>
        <dbReference type="ARBA" id="ARBA00066812"/>
    </source>
</evidence>
<dbReference type="GO" id="GO:0019276">
    <property type="term" value="P:UDP-N-acetylgalactosamine metabolic process"/>
    <property type="evidence" value="ECO:0007669"/>
    <property type="project" value="UniProtKB-ARBA"/>
</dbReference>
<keyword evidence="11" id="KW-1015">Disulfide bond</keyword>
<organism evidence="23 24">
    <name type="scientific">Coregonus suidteri</name>
    <dbReference type="NCBI Taxonomy" id="861788"/>
    <lineage>
        <taxon>Eukaryota</taxon>
        <taxon>Metazoa</taxon>
        <taxon>Chordata</taxon>
        <taxon>Craniata</taxon>
        <taxon>Vertebrata</taxon>
        <taxon>Euteleostomi</taxon>
        <taxon>Actinopterygii</taxon>
        <taxon>Neopterygii</taxon>
        <taxon>Teleostei</taxon>
        <taxon>Protacanthopterygii</taxon>
        <taxon>Salmoniformes</taxon>
        <taxon>Salmonidae</taxon>
        <taxon>Coregoninae</taxon>
        <taxon>Coregonus</taxon>
    </lineage>
</organism>
<evidence type="ECO:0000259" key="22">
    <source>
        <dbReference type="Pfam" id="PF09258"/>
    </source>
</evidence>
<dbReference type="GO" id="GO:0001888">
    <property type="term" value="F:glucuronyl-galactosyl-proteoglycan 4-alpha-N-acetylglucosaminyltransferase activity"/>
    <property type="evidence" value="ECO:0007669"/>
    <property type="project" value="UniProtKB-EC"/>
</dbReference>
<evidence type="ECO:0000313" key="23">
    <source>
        <dbReference type="EMBL" id="KAK6302317.1"/>
    </source>
</evidence>
<feature type="domain" description="Glycosyl transferase 64" evidence="22">
    <location>
        <begin position="92"/>
        <end position="348"/>
    </location>
</feature>
<evidence type="ECO:0000256" key="12">
    <source>
        <dbReference type="ARBA" id="ARBA00023180"/>
    </source>
</evidence>
<dbReference type="PANTHER" id="PTHR47844:SF1">
    <property type="entry name" value="EXOSTOSIN-LIKE 2"/>
    <property type="match status" value="1"/>
</dbReference>
<comment type="similarity">
    <text evidence="3">Belongs to the glycosyltransferase 47 family.</text>
</comment>
<evidence type="ECO:0000256" key="13">
    <source>
        <dbReference type="ARBA" id="ARBA00023211"/>
    </source>
</evidence>
<accession>A0AAN8QUF2</accession>
<gene>
    <name evidence="23" type="ORF">J4Q44_G00266720</name>
</gene>
<protein>
    <recommendedName>
        <fullName evidence="17">Exostosin-like 2</fullName>
        <ecNumber evidence="16">2.4.1.223</ecNumber>
    </recommendedName>
    <alternativeName>
        <fullName evidence="20">Alpha-1,4-N-acetylhexosaminyltransferase EXTL2</fullName>
    </alternativeName>
    <alternativeName>
        <fullName evidence="19">Alpha-GalNAcT EXTL2</fullName>
    </alternativeName>
    <alternativeName>
        <fullName evidence="18">EXT-related protein 2</fullName>
    </alternativeName>
    <alternativeName>
        <fullName evidence="21">Glucuronyl-galactosyl-proteoglycan 4-alpha-N-acetylglucosaminyltransferase</fullName>
    </alternativeName>
</protein>
<comment type="cofactor">
    <cofactor evidence="1">
        <name>Mn(2+)</name>
        <dbReference type="ChEBI" id="CHEBI:29035"/>
    </cofactor>
</comment>
<comment type="subcellular location">
    <subcellularLocation>
        <location evidence="2">Endoplasmic reticulum membrane</location>
        <topology evidence="2">Single-pass type II membrane protein</topology>
    </subcellularLocation>
</comment>
<keyword evidence="10" id="KW-0472">Membrane</keyword>
<dbReference type="InterPro" id="IPR052427">
    <property type="entry name" value="Glycosyltrans_GT2/GT47"/>
</dbReference>
<evidence type="ECO:0000256" key="2">
    <source>
        <dbReference type="ARBA" id="ARBA00004648"/>
    </source>
</evidence>
<keyword evidence="24" id="KW-1185">Reference proteome</keyword>
<comment type="function">
    <text evidence="15">Glycosyltransferase required for the biosynthesis of heparan-sulfate and responsible for the alternating addition of beta-1-4-linked glucuronic acid (GlcA) and alpha-1-4-linked N-acetylglucosamine (GlcNAc) units to nascent heparan sulfate chains.</text>
</comment>
<keyword evidence="6" id="KW-0812">Transmembrane</keyword>
<dbReference type="SUPFAM" id="SSF53448">
    <property type="entry name" value="Nucleotide-diphospho-sugar transferases"/>
    <property type="match status" value="1"/>
</dbReference>
<dbReference type="GO" id="GO:0006044">
    <property type="term" value="P:N-acetylglucosamine metabolic process"/>
    <property type="evidence" value="ECO:0007669"/>
    <property type="project" value="UniProtKB-ARBA"/>
</dbReference>
<dbReference type="AlphaFoldDB" id="A0AAN8QUF2"/>
<evidence type="ECO:0000256" key="6">
    <source>
        <dbReference type="ARBA" id="ARBA00022692"/>
    </source>
</evidence>
<evidence type="ECO:0000256" key="11">
    <source>
        <dbReference type="ARBA" id="ARBA00023157"/>
    </source>
</evidence>
<proteinExistence type="inferred from homology"/>
<keyword evidence="7" id="KW-0479">Metal-binding</keyword>
<dbReference type="PANTHER" id="PTHR47844">
    <property type="entry name" value="SYNTHASE CPS1, PUTATIVE (AFU_ORTHOLOGUE AFUA_7G02500)-RELATED"/>
    <property type="match status" value="1"/>
</dbReference>
<dbReference type="FunFam" id="3.90.550.10:FF:000058">
    <property type="entry name" value="Exostosin-like glycosyltransferase 2"/>
    <property type="match status" value="1"/>
</dbReference>
<evidence type="ECO:0000256" key="7">
    <source>
        <dbReference type="ARBA" id="ARBA00022723"/>
    </source>
</evidence>
<evidence type="ECO:0000256" key="1">
    <source>
        <dbReference type="ARBA" id="ARBA00001936"/>
    </source>
</evidence>
<evidence type="ECO:0000256" key="10">
    <source>
        <dbReference type="ARBA" id="ARBA00023136"/>
    </source>
</evidence>
<evidence type="ECO:0000256" key="19">
    <source>
        <dbReference type="ARBA" id="ARBA00081884"/>
    </source>
</evidence>
<evidence type="ECO:0000256" key="5">
    <source>
        <dbReference type="ARBA" id="ARBA00022679"/>
    </source>
</evidence>
<evidence type="ECO:0000256" key="4">
    <source>
        <dbReference type="ARBA" id="ARBA00022676"/>
    </source>
</evidence>
<sequence length="367" mass="41829">MNELFWNARYKDTTMRVLLRGCKGLRRSYLVAPILLLLLVGAALTALLPSIEDRGNVGAMGALRRRATAGSNANAIPRHQMEEQAEQDATAFTIVIQTYNRTDVLLKLLNHYQAVPHLRRVIIVWNNIGERTPQELWDALGPHPIPVVFKEQRVNRMRNRLEPFAEIDTDAVLMLDDDTLVSVPDISFAFSVWKQFPDQIVGFVPRKHVTTVTGVYSYGSFELQDPEMGGGDRYSMVLIGAAFFHRRYLQLFQEQPPEVHALVDDTQNCDDIAMNFAVAAELQRGSEAIKSRPSGIFVKPVDMRNLERDASSGYLGMWHRPEHLLQRSYCLNRLAQIYGAMPLRWRTQRTFRREKGFLIMTSSGLDL</sequence>
<keyword evidence="4" id="KW-0328">Glycosyltransferase</keyword>
<comment type="catalytic activity">
    <reaction evidence="14">
        <text>3-O-(beta-D-GlcA-(1-&gt;3)-beta-D-Gal-(1-&gt;3)-beta-D-Gal-(1-&gt;4)-beta-D-Xyl)-L-seryl-[protein] + UDP-N-acetyl-alpha-D-glucosamine = 3-O-(alpha-D-GlcNAc-(1-&gt;4)-beta-D-GlcA-(1-&gt;3)-beta-D-Gal-(1-&gt;3)-beta-D-Gal-(1-&gt;4)-beta-D-Xyl)-L-seryl-[protein] + UDP + H(+)</text>
        <dbReference type="Rhea" id="RHEA:16221"/>
        <dbReference type="Rhea" id="RHEA-COMP:12573"/>
        <dbReference type="Rhea" id="RHEA-COMP:12574"/>
        <dbReference type="ChEBI" id="CHEBI:15378"/>
        <dbReference type="ChEBI" id="CHEBI:57705"/>
        <dbReference type="ChEBI" id="CHEBI:58223"/>
        <dbReference type="ChEBI" id="CHEBI:132093"/>
        <dbReference type="ChEBI" id="CHEBI:132104"/>
        <dbReference type="EC" id="2.4.1.223"/>
    </reaction>
</comment>
<keyword evidence="12" id="KW-0325">Glycoprotein</keyword>
<dbReference type="GO" id="GO:0005789">
    <property type="term" value="C:endoplasmic reticulum membrane"/>
    <property type="evidence" value="ECO:0007669"/>
    <property type="project" value="UniProtKB-SubCell"/>
</dbReference>
<evidence type="ECO:0000256" key="15">
    <source>
        <dbReference type="ARBA" id="ARBA00060061"/>
    </source>
</evidence>
<dbReference type="EMBL" id="JAGTTL010000025">
    <property type="protein sequence ID" value="KAK6302317.1"/>
    <property type="molecule type" value="Genomic_DNA"/>
</dbReference>
<evidence type="ECO:0000313" key="24">
    <source>
        <dbReference type="Proteomes" id="UP001356427"/>
    </source>
</evidence>
<dbReference type="GO" id="GO:0046872">
    <property type="term" value="F:metal ion binding"/>
    <property type="evidence" value="ECO:0007669"/>
    <property type="project" value="UniProtKB-KW"/>
</dbReference>
<evidence type="ECO:0000256" key="17">
    <source>
        <dbReference type="ARBA" id="ARBA00074808"/>
    </source>
</evidence>
<dbReference type="Gene3D" id="3.90.550.10">
    <property type="entry name" value="Spore Coat Polysaccharide Biosynthesis Protein SpsA, Chain A"/>
    <property type="match status" value="1"/>
</dbReference>
<keyword evidence="9" id="KW-1133">Transmembrane helix</keyword>
<comment type="caution">
    <text evidence="23">The sequence shown here is derived from an EMBL/GenBank/DDBJ whole genome shotgun (WGS) entry which is preliminary data.</text>
</comment>
<evidence type="ECO:0000256" key="20">
    <source>
        <dbReference type="ARBA" id="ARBA00081983"/>
    </source>
</evidence>
<evidence type="ECO:0000256" key="3">
    <source>
        <dbReference type="ARBA" id="ARBA00010271"/>
    </source>
</evidence>
<keyword evidence="5" id="KW-0808">Transferase</keyword>
<reference evidence="23 24" key="1">
    <citation type="submission" date="2021-04" db="EMBL/GenBank/DDBJ databases">
        <authorList>
            <person name="De Guttry C."/>
            <person name="Zahm M."/>
            <person name="Klopp C."/>
            <person name="Cabau C."/>
            <person name="Louis A."/>
            <person name="Berthelot C."/>
            <person name="Parey E."/>
            <person name="Roest Crollius H."/>
            <person name="Montfort J."/>
            <person name="Robinson-Rechavi M."/>
            <person name="Bucao C."/>
            <person name="Bouchez O."/>
            <person name="Gislard M."/>
            <person name="Lluch J."/>
            <person name="Milhes M."/>
            <person name="Lampietro C."/>
            <person name="Lopez Roques C."/>
            <person name="Donnadieu C."/>
            <person name="Braasch I."/>
            <person name="Desvignes T."/>
            <person name="Postlethwait J."/>
            <person name="Bobe J."/>
            <person name="Wedekind C."/>
            <person name="Guiguen Y."/>
        </authorList>
    </citation>
    <scope>NUCLEOTIDE SEQUENCE [LARGE SCALE GENOMIC DNA]</scope>
    <source>
        <strain evidence="23">Cs_M1</strain>
        <tissue evidence="23">Blood</tissue>
    </source>
</reference>
<name>A0AAN8QUF2_9TELE</name>
<evidence type="ECO:0000256" key="8">
    <source>
        <dbReference type="ARBA" id="ARBA00022968"/>
    </source>
</evidence>
<keyword evidence="13" id="KW-0464">Manganese</keyword>